<accession>E0RX31</accession>
<dbReference type="Pfam" id="PF13519">
    <property type="entry name" value="VWA_2"/>
    <property type="match status" value="1"/>
</dbReference>
<dbReference type="eggNOG" id="COG2304">
    <property type="taxonomic scope" value="Bacteria"/>
</dbReference>
<reference evidence="3 4" key="1">
    <citation type="journal article" date="2010" name="PLoS ONE">
        <title>The glycobiome of the rumen bacterium Butyrivibrio proteoclasticus B316(T) highlights adaptation to a polysaccharide-rich environment.</title>
        <authorList>
            <person name="Kelly W.J."/>
            <person name="Leahy S.C."/>
            <person name="Altermann E."/>
            <person name="Yeoman C.J."/>
            <person name="Dunne J.C."/>
            <person name="Kong Z."/>
            <person name="Pacheco D.M."/>
            <person name="Li D."/>
            <person name="Noel S.J."/>
            <person name="Moon C.D."/>
            <person name="Cookson A.L."/>
            <person name="Attwood G.T."/>
        </authorList>
    </citation>
    <scope>NUCLEOTIDE SEQUENCE [LARGE SCALE GENOMIC DNA]</scope>
    <source>
        <strain evidence="4">ATCC 51982 / DSM 14932 / B316</strain>
    </source>
</reference>
<dbReference type="SMART" id="SM00327">
    <property type="entry name" value="VWA"/>
    <property type="match status" value="1"/>
</dbReference>
<feature type="transmembrane region" description="Helical" evidence="1">
    <location>
        <begin position="6"/>
        <end position="28"/>
    </location>
</feature>
<dbReference type="AlphaFoldDB" id="E0RX31"/>
<evidence type="ECO:0000313" key="4">
    <source>
        <dbReference type="Proteomes" id="UP000001299"/>
    </source>
</evidence>
<protein>
    <submittedName>
        <fullName evidence="3">von Willebrand factor type A domain-containing protein</fullName>
    </submittedName>
</protein>
<feature type="transmembrane region" description="Helical" evidence="1">
    <location>
        <begin position="295"/>
        <end position="314"/>
    </location>
</feature>
<keyword evidence="1" id="KW-0472">Membrane</keyword>
<keyword evidence="1" id="KW-0812">Transmembrane</keyword>
<dbReference type="KEGG" id="bpb:bpr_I2206"/>
<keyword evidence="4" id="KW-1185">Reference proteome</keyword>
<dbReference type="HOGENOM" id="CLU_069615_2_0_9"/>
<sequence>MKFKPILPPGLMLLVFVAFMALTVYIIVRNKTTILEKLFSIGRMAVIYILVLVIGLRPVTIRTDYEFSTKNLDVLFVIDGTLSMWALDYNGKNERMEGVKADVNYILSELAGSNFGLVTFDDTAHVLSPFTQDLKYISDMVDIMATPETYYSSGSNLATPYKDMEALLQSSNKKENRKTIVFFISDGEVTNSNMEMSYAEFAQYIDSGAVLGYGSEAGGKMKENHNYVYDYDTHDDAISRIDEENLKRIADEMNIKYLNMNSGNAALSGVLEIIKEQSTTVVEKGDGAERYIDTYYYFAALLAMMLLAETIVFIRKGRL</sequence>
<evidence type="ECO:0000259" key="2">
    <source>
        <dbReference type="PROSITE" id="PS50234"/>
    </source>
</evidence>
<dbReference type="EMBL" id="CP001810">
    <property type="protein sequence ID" value="ADL34939.1"/>
    <property type="molecule type" value="Genomic_DNA"/>
</dbReference>
<evidence type="ECO:0000313" key="3">
    <source>
        <dbReference type="EMBL" id="ADL34939.1"/>
    </source>
</evidence>
<dbReference type="PROSITE" id="PS50234">
    <property type="entry name" value="VWFA"/>
    <property type="match status" value="1"/>
</dbReference>
<dbReference type="InterPro" id="IPR036465">
    <property type="entry name" value="vWFA_dom_sf"/>
</dbReference>
<evidence type="ECO:0000256" key="1">
    <source>
        <dbReference type="SAM" id="Phobius"/>
    </source>
</evidence>
<gene>
    <name evidence="3" type="ordered locus">bpr_I2206</name>
</gene>
<feature type="domain" description="VWFA" evidence="2">
    <location>
        <begin position="73"/>
        <end position="274"/>
    </location>
</feature>
<dbReference type="InterPro" id="IPR002035">
    <property type="entry name" value="VWF_A"/>
</dbReference>
<dbReference type="RefSeq" id="WP_013281592.1">
    <property type="nucleotide sequence ID" value="NC_014387.1"/>
</dbReference>
<dbReference type="Gene3D" id="3.40.50.410">
    <property type="entry name" value="von Willebrand factor, type A domain"/>
    <property type="match status" value="1"/>
</dbReference>
<keyword evidence="1" id="KW-1133">Transmembrane helix</keyword>
<dbReference type="Proteomes" id="UP000001299">
    <property type="component" value="Chromosome 1"/>
</dbReference>
<proteinExistence type="predicted"/>
<name>E0RX31_BUTPB</name>
<organism evidence="3 4">
    <name type="scientific">Butyrivibrio proteoclasticus (strain ATCC 51982 / DSM 14932 / B316)</name>
    <name type="common">Clostridium proteoclasticum</name>
    <dbReference type="NCBI Taxonomy" id="515622"/>
    <lineage>
        <taxon>Bacteria</taxon>
        <taxon>Bacillati</taxon>
        <taxon>Bacillota</taxon>
        <taxon>Clostridia</taxon>
        <taxon>Lachnospirales</taxon>
        <taxon>Lachnospiraceae</taxon>
        <taxon>Butyrivibrio</taxon>
    </lineage>
</organism>
<feature type="transmembrane region" description="Helical" evidence="1">
    <location>
        <begin position="40"/>
        <end position="59"/>
    </location>
</feature>
<dbReference type="SUPFAM" id="SSF53300">
    <property type="entry name" value="vWA-like"/>
    <property type="match status" value="1"/>
</dbReference>
<dbReference type="STRING" id="515622.bpr_I2206"/>